<sequence>MDSAVLEDDYPATRQRAIQDANLMQEIAVKQCSEAGIETPPYKLTELIGKGSFGRVYKATSMELQKTVAVKIMSIEEGDSLAPGRNDTFAEILKEVTTLRILNDGGAKNVNRFVDCILIGHSMWVVTEYCAGGSVATLMRPTGFLPETWIIPVLREVAEALYWVHKHGIIHRDLKCANVLITEDGGVQLCDFGVAGIIKSKVDKRSTITGTLQWMAPELFDNNVTYGNEVDIWAFGSMAYEAATGFPPNATTILDMDLNRFGAYLKESCPRLEGDEYSDQLKDLISYCMVADPAKRPRIEELQRHPYIRDSQANFPTSSLKDLLVTYKDWEKRGGNRQSLFNQGGAQCHSRNRSTSLSAVEDQGWDYGTMDHADQISFEEDQAEDSQSLPKARPLLPPLLTRGQRHRRRLLADLKAVKPPLVKAFEPNTMVNYQDHVKAFYQQSSPTGNGDPEPLSAQMLFSPASSGDTSNDATIRESPIGTVCPPGKTERVSPITPDDDLTIKPPRNQSISIDPGPPPQLQLQFDTCRTQDWTFPVMLPDSSSHPNIQHSGTDSNVSSWNLPSRSHSSSRTFSIGGMDVAVSPITPIEDSPWSRRPHRADGLTISSRISLIDLDASLEDEPDEDKLQYGSYDLAAETTDASHRKLFLPQMVLESRTSAEDSNDQPAPLPSTRIGSALVGDNGGDHPPTNGSMARDIRRPGDMGTEIGKETEISDGANLSRSRRFVPSPPLPAPPRPDVISGMASKEAMKEELTRLLGSMVSHLQHTANVIQLPVLGPPLMPSVVKNNGVKPTDSNTGVAKGGKKAGRKGSSG</sequence>
<evidence type="ECO:0000256" key="5">
    <source>
        <dbReference type="ARBA" id="ARBA00022741"/>
    </source>
</evidence>
<dbReference type="AlphaFoldDB" id="A0AAN6XWX3"/>
<comment type="caution">
    <text evidence="13">The sequence shown here is derived from an EMBL/GenBank/DDBJ whole genome shotgun (WGS) entry which is preliminary data.</text>
</comment>
<reference evidence="13" key="2">
    <citation type="submission" date="2023-05" db="EMBL/GenBank/DDBJ databases">
        <authorList>
            <consortium name="Lawrence Berkeley National Laboratory"/>
            <person name="Steindorff A."/>
            <person name="Hensen N."/>
            <person name="Bonometti L."/>
            <person name="Westerberg I."/>
            <person name="Brannstrom I.O."/>
            <person name="Guillou S."/>
            <person name="Cros-Aarteil S."/>
            <person name="Calhoun S."/>
            <person name="Haridas S."/>
            <person name="Kuo A."/>
            <person name="Mondo S."/>
            <person name="Pangilinan J."/>
            <person name="Riley R."/>
            <person name="Labutti K."/>
            <person name="Andreopoulos B."/>
            <person name="Lipzen A."/>
            <person name="Chen C."/>
            <person name="Yanf M."/>
            <person name="Daum C."/>
            <person name="Ng V."/>
            <person name="Clum A."/>
            <person name="Ohm R."/>
            <person name="Martin F."/>
            <person name="Silar P."/>
            <person name="Natvig D."/>
            <person name="Lalanne C."/>
            <person name="Gautier V."/>
            <person name="Ament-Velasquez S.L."/>
            <person name="Kruys A."/>
            <person name="Hutchinson M.I."/>
            <person name="Powell A.J."/>
            <person name="Barry K."/>
            <person name="Miller A.N."/>
            <person name="Grigoriev I.V."/>
            <person name="Debuchy R."/>
            <person name="Gladieux P."/>
            <person name="Thoren M.H."/>
            <person name="Johannesson H."/>
        </authorList>
    </citation>
    <scope>NUCLEOTIDE SEQUENCE</scope>
    <source>
        <strain evidence="13">PSN293</strain>
    </source>
</reference>
<dbReference type="InterPro" id="IPR017441">
    <property type="entry name" value="Protein_kinase_ATP_BS"/>
</dbReference>
<proteinExistence type="inferred from homology"/>
<dbReference type="EMBL" id="MU858539">
    <property type="protein sequence ID" value="KAK4206042.1"/>
    <property type="molecule type" value="Genomic_DNA"/>
</dbReference>
<keyword evidence="5 10" id="KW-0547">Nucleotide-binding</keyword>
<dbReference type="InterPro" id="IPR050629">
    <property type="entry name" value="STE20/SPS1-PAK"/>
</dbReference>
<keyword evidence="4" id="KW-0808">Transferase</keyword>
<feature type="compositionally biased region" description="Polar residues" evidence="11">
    <location>
        <begin position="464"/>
        <end position="473"/>
    </location>
</feature>
<evidence type="ECO:0000256" key="8">
    <source>
        <dbReference type="ARBA" id="ARBA00047899"/>
    </source>
</evidence>
<protein>
    <recommendedName>
        <fullName evidence="2">non-specific serine/threonine protein kinase</fullName>
        <ecNumber evidence="2">2.7.11.1</ecNumber>
    </recommendedName>
</protein>
<name>A0AAN6XWX3_9PEZI</name>
<evidence type="ECO:0000256" key="9">
    <source>
        <dbReference type="ARBA" id="ARBA00048679"/>
    </source>
</evidence>
<dbReference type="PROSITE" id="PS50011">
    <property type="entry name" value="PROTEIN_KINASE_DOM"/>
    <property type="match status" value="1"/>
</dbReference>
<evidence type="ECO:0000256" key="6">
    <source>
        <dbReference type="ARBA" id="ARBA00022777"/>
    </source>
</evidence>
<keyword evidence="3 13" id="KW-0723">Serine/threonine-protein kinase</keyword>
<keyword evidence="6 13" id="KW-0418">Kinase</keyword>
<feature type="region of interest" description="Disordered" evidence="11">
    <location>
        <begin position="656"/>
        <end position="738"/>
    </location>
</feature>
<evidence type="ECO:0000256" key="3">
    <source>
        <dbReference type="ARBA" id="ARBA00022527"/>
    </source>
</evidence>
<organism evidence="13 14">
    <name type="scientific">Rhypophila decipiens</name>
    <dbReference type="NCBI Taxonomy" id="261697"/>
    <lineage>
        <taxon>Eukaryota</taxon>
        <taxon>Fungi</taxon>
        <taxon>Dikarya</taxon>
        <taxon>Ascomycota</taxon>
        <taxon>Pezizomycotina</taxon>
        <taxon>Sordariomycetes</taxon>
        <taxon>Sordariomycetidae</taxon>
        <taxon>Sordariales</taxon>
        <taxon>Naviculisporaceae</taxon>
        <taxon>Rhypophila</taxon>
    </lineage>
</organism>
<feature type="domain" description="Protein kinase" evidence="12">
    <location>
        <begin position="42"/>
        <end position="308"/>
    </location>
</feature>
<feature type="region of interest" description="Disordered" evidence="11">
    <location>
        <begin position="464"/>
        <end position="503"/>
    </location>
</feature>
<gene>
    <name evidence="13" type="ORF">QBC37DRAFT_445206</name>
</gene>
<dbReference type="PANTHER" id="PTHR48012">
    <property type="entry name" value="STERILE20-LIKE KINASE, ISOFORM B-RELATED"/>
    <property type="match status" value="1"/>
</dbReference>
<dbReference type="PROSITE" id="PS00107">
    <property type="entry name" value="PROTEIN_KINASE_ATP"/>
    <property type="match status" value="1"/>
</dbReference>
<evidence type="ECO:0000313" key="14">
    <source>
        <dbReference type="Proteomes" id="UP001301769"/>
    </source>
</evidence>
<feature type="compositionally biased region" description="Pro residues" evidence="11">
    <location>
        <begin position="727"/>
        <end position="737"/>
    </location>
</feature>
<feature type="region of interest" description="Disordered" evidence="11">
    <location>
        <begin position="786"/>
        <end position="813"/>
    </location>
</feature>
<evidence type="ECO:0000256" key="1">
    <source>
        <dbReference type="ARBA" id="ARBA00008874"/>
    </source>
</evidence>
<dbReference type="Pfam" id="PF00069">
    <property type="entry name" value="Pkinase"/>
    <property type="match status" value="1"/>
</dbReference>
<dbReference type="GO" id="GO:0005737">
    <property type="term" value="C:cytoplasm"/>
    <property type="evidence" value="ECO:0007669"/>
    <property type="project" value="TreeGrafter"/>
</dbReference>
<dbReference type="InterPro" id="IPR008271">
    <property type="entry name" value="Ser/Thr_kinase_AS"/>
</dbReference>
<evidence type="ECO:0000256" key="7">
    <source>
        <dbReference type="ARBA" id="ARBA00022840"/>
    </source>
</evidence>
<dbReference type="GO" id="GO:0004674">
    <property type="term" value="F:protein serine/threonine kinase activity"/>
    <property type="evidence" value="ECO:0007669"/>
    <property type="project" value="UniProtKB-KW"/>
</dbReference>
<feature type="region of interest" description="Disordered" evidence="11">
    <location>
        <begin position="543"/>
        <end position="563"/>
    </location>
</feature>
<dbReference type="PROSITE" id="PS00108">
    <property type="entry name" value="PROTEIN_KINASE_ST"/>
    <property type="match status" value="1"/>
</dbReference>
<dbReference type="InterPro" id="IPR011009">
    <property type="entry name" value="Kinase-like_dom_sf"/>
</dbReference>
<feature type="compositionally biased region" description="Basic and acidic residues" evidence="11">
    <location>
        <begin position="695"/>
        <end position="712"/>
    </location>
</feature>
<dbReference type="SUPFAM" id="SSF56112">
    <property type="entry name" value="Protein kinase-like (PK-like)"/>
    <property type="match status" value="1"/>
</dbReference>
<feature type="compositionally biased region" description="Basic residues" evidence="11">
    <location>
        <begin position="802"/>
        <end position="813"/>
    </location>
</feature>
<dbReference type="PANTHER" id="PTHR48012:SF10">
    <property type="entry name" value="FI20177P1"/>
    <property type="match status" value="1"/>
</dbReference>
<dbReference type="Proteomes" id="UP001301769">
    <property type="component" value="Unassembled WGS sequence"/>
</dbReference>
<evidence type="ECO:0000313" key="13">
    <source>
        <dbReference type="EMBL" id="KAK4206042.1"/>
    </source>
</evidence>
<accession>A0AAN6XWX3</accession>
<evidence type="ECO:0000256" key="10">
    <source>
        <dbReference type="PROSITE-ProRule" id="PRU10141"/>
    </source>
</evidence>
<dbReference type="GO" id="GO:0005524">
    <property type="term" value="F:ATP binding"/>
    <property type="evidence" value="ECO:0007669"/>
    <property type="project" value="UniProtKB-UniRule"/>
</dbReference>
<dbReference type="SMART" id="SM00220">
    <property type="entry name" value="S_TKc"/>
    <property type="match status" value="1"/>
</dbReference>
<keyword evidence="7 10" id="KW-0067">ATP-binding</keyword>
<feature type="binding site" evidence="10">
    <location>
        <position position="71"/>
    </location>
    <ligand>
        <name>ATP</name>
        <dbReference type="ChEBI" id="CHEBI:30616"/>
    </ligand>
</feature>
<keyword evidence="14" id="KW-1185">Reference proteome</keyword>
<comment type="catalytic activity">
    <reaction evidence="8">
        <text>L-threonyl-[protein] + ATP = O-phospho-L-threonyl-[protein] + ADP + H(+)</text>
        <dbReference type="Rhea" id="RHEA:46608"/>
        <dbReference type="Rhea" id="RHEA-COMP:11060"/>
        <dbReference type="Rhea" id="RHEA-COMP:11605"/>
        <dbReference type="ChEBI" id="CHEBI:15378"/>
        <dbReference type="ChEBI" id="CHEBI:30013"/>
        <dbReference type="ChEBI" id="CHEBI:30616"/>
        <dbReference type="ChEBI" id="CHEBI:61977"/>
        <dbReference type="ChEBI" id="CHEBI:456216"/>
        <dbReference type="EC" id="2.7.11.1"/>
    </reaction>
</comment>
<comment type="similarity">
    <text evidence="1">Belongs to the protein kinase superfamily. STE Ser/Thr protein kinase family. STE20 subfamily.</text>
</comment>
<feature type="compositionally biased region" description="Polar residues" evidence="11">
    <location>
        <begin position="543"/>
        <end position="557"/>
    </location>
</feature>
<dbReference type="EC" id="2.7.11.1" evidence="2"/>
<comment type="catalytic activity">
    <reaction evidence="9">
        <text>L-seryl-[protein] + ATP = O-phospho-L-seryl-[protein] + ADP + H(+)</text>
        <dbReference type="Rhea" id="RHEA:17989"/>
        <dbReference type="Rhea" id="RHEA-COMP:9863"/>
        <dbReference type="Rhea" id="RHEA-COMP:11604"/>
        <dbReference type="ChEBI" id="CHEBI:15378"/>
        <dbReference type="ChEBI" id="CHEBI:29999"/>
        <dbReference type="ChEBI" id="CHEBI:30616"/>
        <dbReference type="ChEBI" id="CHEBI:83421"/>
        <dbReference type="ChEBI" id="CHEBI:456216"/>
        <dbReference type="EC" id="2.7.11.1"/>
    </reaction>
</comment>
<evidence type="ECO:0000256" key="4">
    <source>
        <dbReference type="ARBA" id="ARBA00022679"/>
    </source>
</evidence>
<evidence type="ECO:0000259" key="12">
    <source>
        <dbReference type="PROSITE" id="PS50011"/>
    </source>
</evidence>
<evidence type="ECO:0000256" key="11">
    <source>
        <dbReference type="SAM" id="MobiDB-lite"/>
    </source>
</evidence>
<reference evidence="13" key="1">
    <citation type="journal article" date="2023" name="Mol. Phylogenet. Evol.">
        <title>Genome-scale phylogeny and comparative genomics of the fungal order Sordariales.</title>
        <authorList>
            <person name="Hensen N."/>
            <person name="Bonometti L."/>
            <person name="Westerberg I."/>
            <person name="Brannstrom I.O."/>
            <person name="Guillou S."/>
            <person name="Cros-Aarteil S."/>
            <person name="Calhoun S."/>
            <person name="Haridas S."/>
            <person name="Kuo A."/>
            <person name="Mondo S."/>
            <person name="Pangilinan J."/>
            <person name="Riley R."/>
            <person name="LaButti K."/>
            <person name="Andreopoulos B."/>
            <person name="Lipzen A."/>
            <person name="Chen C."/>
            <person name="Yan M."/>
            <person name="Daum C."/>
            <person name="Ng V."/>
            <person name="Clum A."/>
            <person name="Steindorff A."/>
            <person name="Ohm R.A."/>
            <person name="Martin F."/>
            <person name="Silar P."/>
            <person name="Natvig D.O."/>
            <person name="Lalanne C."/>
            <person name="Gautier V."/>
            <person name="Ament-Velasquez S.L."/>
            <person name="Kruys A."/>
            <person name="Hutchinson M.I."/>
            <person name="Powell A.J."/>
            <person name="Barry K."/>
            <person name="Miller A.N."/>
            <person name="Grigoriev I.V."/>
            <person name="Debuchy R."/>
            <person name="Gladieux P."/>
            <person name="Hiltunen Thoren M."/>
            <person name="Johannesson H."/>
        </authorList>
    </citation>
    <scope>NUCLEOTIDE SEQUENCE</scope>
    <source>
        <strain evidence="13">PSN293</strain>
    </source>
</reference>
<dbReference type="Gene3D" id="1.10.510.10">
    <property type="entry name" value="Transferase(Phosphotransferase) domain 1"/>
    <property type="match status" value="1"/>
</dbReference>
<dbReference type="InterPro" id="IPR000719">
    <property type="entry name" value="Prot_kinase_dom"/>
</dbReference>
<evidence type="ECO:0000256" key="2">
    <source>
        <dbReference type="ARBA" id="ARBA00012513"/>
    </source>
</evidence>